<dbReference type="PROSITE" id="PS00778">
    <property type="entry name" value="HIS_ACID_PHOSPHAT_2"/>
    <property type="match status" value="1"/>
</dbReference>
<feature type="disulfide bond" evidence="19">
    <location>
        <begin position="21"/>
        <end position="368"/>
    </location>
</feature>
<dbReference type="PANTHER" id="PTHR20963:SF24">
    <property type="entry name" value="3-PHYTASE B"/>
    <property type="match status" value="1"/>
</dbReference>
<dbReference type="Gene3D" id="3.40.50.1240">
    <property type="entry name" value="Phosphoglycerate mutase-like"/>
    <property type="match status" value="1"/>
</dbReference>
<feature type="disulfide bond" evidence="19">
    <location>
        <begin position="390"/>
        <end position="398"/>
    </location>
</feature>
<feature type="disulfide bond" evidence="19">
    <location>
        <begin position="166"/>
        <end position="419"/>
    </location>
</feature>
<sequence length="421" mass="46431">MIDSPYFSVESQIPDTVPPQCDITFAQVLSRHGARDPTASKTAAYNSTINKIHANVRKYSGPYAFLEQYQYTLGADQLTLFGQDEMVKSGQKFYERYECLAEEFTPFFRSSSEARVVESARNFTQGFHAAKLADWRSRHIDSTYPYPITVISEADGSNNTLNHGLCNDFENEAPYNTTASDAQAAWTKIFISPIQARLNAGLPGANLSASDTIAMMDLCPFNTVASPNGTFSSLFCSLFSETEWHQYNYYETLNKYYGYGPGNKLGPTQGVGFGNELLARLTAQPVKDETSTNHTLDSSSVTFPLGRRLYADFSHDNDMTAIFSALGFFNGTALLPNTTILEAPQADGFSASWAVPFASRAYFEKMECGGQTEELVRVIINDRVLPLTQCGGDGLGRCTLSSFINSLGFVRSGGDWDQCFV</sequence>
<evidence type="ECO:0000256" key="1">
    <source>
        <dbReference type="ARBA" id="ARBA00004613"/>
    </source>
</evidence>
<dbReference type="InterPro" id="IPR016274">
    <property type="entry name" value="Histidine_acid_Pase_euk"/>
</dbReference>
<feature type="active site" description="Nucleophile" evidence="18">
    <location>
        <position position="32"/>
    </location>
</feature>
<dbReference type="GO" id="GO:0003993">
    <property type="term" value="F:acid phosphatase activity"/>
    <property type="evidence" value="ECO:0007669"/>
    <property type="project" value="TreeGrafter"/>
</dbReference>
<evidence type="ECO:0000313" key="20">
    <source>
        <dbReference type="EMBL" id="KAK3675393.1"/>
    </source>
</evidence>
<evidence type="ECO:0000256" key="6">
    <source>
        <dbReference type="ARBA" id="ARBA00022801"/>
    </source>
</evidence>
<reference evidence="20" key="1">
    <citation type="submission" date="2023-07" db="EMBL/GenBank/DDBJ databases">
        <title>Black Yeasts Isolated from many extreme environments.</title>
        <authorList>
            <person name="Coleine C."/>
            <person name="Stajich J.E."/>
            <person name="Selbmann L."/>
        </authorList>
    </citation>
    <scope>NUCLEOTIDE SEQUENCE</scope>
    <source>
        <strain evidence="20">CCFEE 5485</strain>
    </source>
</reference>
<dbReference type="PANTHER" id="PTHR20963">
    <property type="entry name" value="MULTIPLE INOSITOL POLYPHOSPHATE PHOSPHATASE-RELATED"/>
    <property type="match status" value="1"/>
</dbReference>
<keyword evidence="5" id="KW-0964">Secreted</keyword>
<evidence type="ECO:0000256" key="12">
    <source>
        <dbReference type="ARBA" id="ARBA00043675"/>
    </source>
</evidence>
<feature type="active site" description="Proton donor" evidence="18">
    <location>
        <position position="316"/>
    </location>
</feature>
<evidence type="ECO:0000256" key="16">
    <source>
        <dbReference type="ARBA" id="ARBA00044106"/>
    </source>
</evidence>
<evidence type="ECO:0000256" key="3">
    <source>
        <dbReference type="ARBA" id="ARBA00011245"/>
    </source>
</evidence>
<comment type="subunit">
    <text evidence="3">Monomer.</text>
</comment>
<dbReference type="PROSITE" id="PS00616">
    <property type="entry name" value="HIS_ACID_PHOSPHAT_1"/>
    <property type="match status" value="1"/>
</dbReference>
<dbReference type="Proteomes" id="UP001274830">
    <property type="component" value="Unassembled WGS sequence"/>
</dbReference>
<dbReference type="EC" id="3.1.3.8" evidence="4"/>
<dbReference type="InterPro" id="IPR000560">
    <property type="entry name" value="His_Pase_clade-2"/>
</dbReference>
<keyword evidence="7 19" id="KW-1015">Disulfide bond</keyword>
<evidence type="ECO:0000256" key="13">
    <source>
        <dbReference type="ARBA" id="ARBA00043721"/>
    </source>
</evidence>
<dbReference type="AlphaFoldDB" id="A0AAE1C282"/>
<dbReference type="SUPFAM" id="SSF53254">
    <property type="entry name" value="Phosphoglycerate mutase-like"/>
    <property type="match status" value="1"/>
</dbReference>
<organism evidence="20 21">
    <name type="scientific">Recurvomyces mirabilis</name>
    <dbReference type="NCBI Taxonomy" id="574656"/>
    <lineage>
        <taxon>Eukaryota</taxon>
        <taxon>Fungi</taxon>
        <taxon>Dikarya</taxon>
        <taxon>Ascomycota</taxon>
        <taxon>Pezizomycotina</taxon>
        <taxon>Dothideomycetes</taxon>
        <taxon>Dothideomycetidae</taxon>
        <taxon>Mycosphaerellales</taxon>
        <taxon>Teratosphaeriaceae</taxon>
        <taxon>Recurvomyces</taxon>
    </lineage>
</organism>
<name>A0AAE1C282_9PEZI</name>
<comment type="catalytic activity">
    <reaction evidence="15">
        <text>1D-myo-inositol hexakisphosphate + H2O = 1D-myo-inositol 1,2,4,5,6-pentakisphosphate + phosphate</text>
        <dbReference type="Rhea" id="RHEA:16989"/>
        <dbReference type="ChEBI" id="CHEBI:15377"/>
        <dbReference type="ChEBI" id="CHEBI:43474"/>
        <dbReference type="ChEBI" id="CHEBI:57798"/>
        <dbReference type="ChEBI" id="CHEBI:58130"/>
        <dbReference type="EC" id="3.1.3.8"/>
    </reaction>
    <physiologicalReaction direction="left-to-right" evidence="15">
        <dbReference type="Rhea" id="RHEA:16990"/>
    </physiologicalReaction>
</comment>
<keyword evidence="21" id="KW-1185">Reference proteome</keyword>
<comment type="catalytic activity">
    <reaction evidence="14">
        <text>1D-myo-inositol 1,2,4,5,6-pentakisphosphate + H2O = 1D-myo-inositol 1,2,5,6-tetrakisphosphate + phosphate</text>
        <dbReference type="Rhea" id="RHEA:77115"/>
        <dbReference type="ChEBI" id="CHEBI:15377"/>
        <dbReference type="ChEBI" id="CHEBI:43474"/>
        <dbReference type="ChEBI" id="CHEBI:57798"/>
        <dbReference type="ChEBI" id="CHEBI:195535"/>
    </reaction>
    <physiologicalReaction direction="left-to-right" evidence="14">
        <dbReference type="Rhea" id="RHEA:77116"/>
    </physiologicalReaction>
</comment>
<comment type="catalytic activity">
    <reaction evidence="12">
        <text>1D-myo-inositol 1,2-bisphosphate + H2O = 1D-myo-inositol 2-phosphate + phosphate</text>
        <dbReference type="Rhea" id="RHEA:77135"/>
        <dbReference type="ChEBI" id="CHEBI:15377"/>
        <dbReference type="ChEBI" id="CHEBI:43474"/>
        <dbReference type="ChEBI" id="CHEBI:84142"/>
        <dbReference type="ChEBI" id="CHEBI:195539"/>
    </reaction>
    <physiologicalReaction direction="left-to-right" evidence="12">
        <dbReference type="Rhea" id="RHEA:77136"/>
    </physiologicalReaction>
</comment>
<feature type="disulfide bond" evidence="19">
    <location>
        <begin position="219"/>
        <end position="236"/>
    </location>
</feature>
<proteinExistence type="inferred from homology"/>
<evidence type="ECO:0000256" key="15">
    <source>
        <dbReference type="ARBA" id="ARBA00043788"/>
    </source>
</evidence>
<evidence type="ECO:0000256" key="18">
    <source>
        <dbReference type="PIRSR" id="PIRSR000894-1"/>
    </source>
</evidence>
<evidence type="ECO:0000256" key="8">
    <source>
        <dbReference type="ARBA" id="ARBA00023180"/>
    </source>
</evidence>
<protein>
    <recommendedName>
        <fullName evidence="16">Phytase A</fullName>
        <ecNumber evidence="4">3.1.3.8</ecNumber>
    </recommendedName>
    <alternativeName>
        <fullName evidence="17">Histidine acid phosphatase phyA</fullName>
    </alternativeName>
    <alternativeName>
        <fullName evidence="10">Myo-inositol hexakisphosphate phosphohydrolase A</fullName>
    </alternativeName>
    <alternativeName>
        <fullName evidence="9">Myo-inositol-hexaphosphate 3-phosphohydrolase A</fullName>
    </alternativeName>
</protein>
<gene>
    <name evidence="20" type="ORF">LTR78_004903</name>
</gene>
<dbReference type="InterPro" id="IPR033379">
    <property type="entry name" value="Acid_Pase_AS"/>
</dbReference>
<dbReference type="PIRSF" id="PIRSF000894">
    <property type="entry name" value="Acid_phosphatase"/>
    <property type="match status" value="1"/>
</dbReference>
<dbReference type="CDD" id="cd07061">
    <property type="entry name" value="HP_HAP_like"/>
    <property type="match status" value="1"/>
</dbReference>
<evidence type="ECO:0000256" key="5">
    <source>
        <dbReference type="ARBA" id="ARBA00022525"/>
    </source>
</evidence>
<evidence type="ECO:0000256" key="10">
    <source>
        <dbReference type="ARBA" id="ARBA00042300"/>
    </source>
</evidence>
<evidence type="ECO:0000313" key="21">
    <source>
        <dbReference type="Proteomes" id="UP001274830"/>
    </source>
</evidence>
<evidence type="ECO:0000256" key="17">
    <source>
        <dbReference type="ARBA" id="ARBA00044262"/>
    </source>
</evidence>
<evidence type="ECO:0000256" key="4">
    <source>
        <dbReference type="ARBA" id="ARBA00012632"/>
    </source>
</evidence>
<dbReference type="GO" id="GO:0005576">
    <property type="term" value="C:extracellular region"/>
    <property type="evidence" value="ECO:0007669"/>
    <property type="project" value="UniProtKB-SubCell"/>
</dbReference>
<evidence type="ECO:0000256" key="14">
    <source>
        <dbReference type="ARBA" id="ARBA00043748"/>
    </source>
</evidence>
<accession>A0AAE1C282</accession>
<comment type="similarity">
    <text evidence="2">Belongs to the histidine acid phosphatase family.</text>
</comment>
<evidence type="ECO:0000256" key="11">
    <source>
        <dbReference type="ARBA" id="ARBA00043670"/>
    </source>
</evidence>
<evidence type="ECO:0000256" key="2">
    <source>
        <dbReference type="ARBA" id="ARBA00005375"/>
    </source>
</evidence>
<dbReference type="Pfam" id="PF00328">
    <property type="entry name" value="His_Phos_2"/>
    <property type="match status" value="1"/>
</dbReference>
<comment type="catalytic activity">
    <reaction evidence="13">
        <text>1D-myo-inositol 1,2,6-trisphosphate + H2O = 1D-myo-inositol 1,2-bisphosphate + phosphate</text>
        <dbReference type="Rhea" id="RHEA:77131"/>
        <dbReference type="ChEBI" id="CHEBI:15377"/>
        <dbReference type="ChEBI" id="CHEBI:43474"/>
        <dbReference type="ChEBI" id="CHEBI:195537"/>
        <dbReference type="ChEBI" id="CHEBI:195539"/>
    </reaction>
    <physiologicalReaction direction="left-to-right" evidence="13">
        <dbReference type="Rhea" id="RHEA:77132"/>
    </physiologicalReaction>
</comment>
<keyword evidence="6" id="KW-0378">Hydrolase</keyword>
<evidence type="ECO:0000256" key="7">
    <source>
        <dbReference type="ARBA" id="ARBA00023157"/>
    </source>
</evidence>
<dbReference type="GO" id="GO:0016158">
    <property type="term" value="F:inositol hexakisphosphate 3-phosphatase activity"/>
    <property type="evidence" value="ECO:0007669"/>
    <property type="project" value="UniProtKB-EC"/>
</dbReference>
<evidence type="ECO:0000256" key="19">
    <source>
        <dbReference type="PIRSR" id="PIRSR000894-2"/>
    </source>
</evidence>
<comment type="catalytic activity">
    <reaction evidence="11">
        <text>1D-myo-inositol 1,2,5,6-tetrakisphosphate + H2O = 1D-myo-inositol 1,2,6-trisphosphate + phosphate</text>
        <dbReference type="Rhea" id="RHEA:77119"/>
        <dbReference type="ChEBI" id="CHEBI:15377"/>
        <dbReference type="ChEBI" id="CHEBI:43474"/>
        <dbReference type="ChEBI" id="CHEBI:195535"/>
        <dbReference type="ChEBI" id="CHEBI:195537"/>
    </reaction>
    <physiologicalReaction direction="left-to-right" evidence="11">
        <dbReference type="Rhea" id="RHEA:77120"/>
    </physiologicalReaction>
</comment>
<comment type="caution">
    <text evidence="20">The sequence shown here is derived from an EMBL/GenBank/DDBJ whole genome shotgun (WGS) entry which is preliminary data.</text>
</comment>
<dbReference type="InterPro" id="IPR029033">
    <property type="entry name" value="His_PPase_superfam"/>
</dbReference>
<comment type="subcellular location">
    <subcellularLocation>
        <location evidence="1">Secreted</location>
    </subcellularLocation>
</comment>
<evidence type="ECO:0000256" key="9">
    <source>
        <dbReference type="ARBA" id="ARBA00041857"/>
    </source>
</evidence>
<keyword evidence="8" id="KW-0325">Glycoprotein</keyword>
<dbReference type="EMBL" id="JAUTXT010000015">
    <property type="protein sequence ID" value="KAK3675393.1"/>
    <property type="molecule type" value="Genomic_DNA"/>
</dbReference>